<dbReference type="InterPro" id="IPR058245">
    <property type="entry name" value="NreC/VraR/RcsB-like_REC"/>
</dbReference>
<comment type="caution">
    <text evidence="6">The sequence shown here is derived from an EMBL/GenBank/DDBJ whole genome shotgun (WGS) entry which is preliminary data.</text>
</comment>
<dbReference type="Gene3D" id="1.10.10.10">
    <property type="entry name" value="Winged helix-like DNA-binding domain superfamily/Winged helix DNA-binding domain"/>
    <property type="match status" value="1"/>
</dbReference>
<evidence type="ECO:0000259" key="5">
    <source>
        <dbReference type="PROSITE" id="PS50110"/>
    </source>
</evidence>
<gene>
    <name evidence="6" type="ORF">ACFSQ0_08075</name>
</gene>
<dbReference type="Gene3D" id="3.40.50.2300">
    <property type="match status" value="1"/>
</dbReference>
<dbReference type="RefSeq" id="WP_379046704.1">
    <property type="nucleotide sequence ID" value="NZ_JBHULZ010000041.1"/>
</dbReference>
<name>A0ABW5SE73_9FLAO</name>
<dbReference type="PANTHER" id="PTHR43214:SF43">
    <property type="entry name" value="TWO-COMPONENT RESPONSE REGULATOR"/>
    <property type="match status" value="1"/>
</dbReference>
<protein>
    <submittedName>
        <fullName evidence="6">Response regulator</fullName>
    </submittedName>
</protein>
<dbReference type="Pfam" id="PF00196">
    <property type="entry name" value="GerE"/>
    <property type="match status" value="1"/>
</dbReference>
<evidence type="ECO:0000256" key="1">
    <source>
        <dbReference type="ARBA" id="ARBA00022553"/>
    </source>
</evidence>
<dbReference type="PROSITE" id="PS50110">
    <property type="entry name" value="RESPONSE_REGULATORY"/>
    <property type="match status" value="1"/>
</dbReference>
<dbReference type="Proteomes" id="UP001597357">
    <property type="component" value="Unassembled WGS sequence"/>
</dbReference>
<keyword evidence="2" id="KW-0238">DNA-binding</keyword>
<feature type="modified residue" description="4-aspartylphosphate" evidence="3">
    <location>
        <position position="54"/>
    </location>
</feature>
<feature type="domain" description="Response regulatory" evidence="5">
    <location>
        <begin position="4"/>
        <end position="118"/>
    </location>
</feature>
<sequence>MRLRILLADDHPLLLKGTQAYLNSKGHQVVATAQDGIAAYYAILKHQPHIAILDFDMPKQNGLEVAKAIFAQGTKVKVILLTLHQQEAILSELGHCIAGYLTKDTALEELDDCLNAVLSQKTYQSSTLKNNIHIPSQNPQLEKLTASELKILKYIEQEYTSAQIAEELFISKRTVEKHRSNIIEKLNLDSQAHSLLLWLKQNKMSF</sequence>
<dbReference type="SUPFAM" id="SSF52172">
    <property type="entry name" value="CheY-like"/>
    <property type="match status" value="1"/>
</dbReference>
<dbReference type="InterPro" id="IPR011006">
    <property type="entry name" value="CheY-like_superfamily"/>
</dbReference>
<dbReference type="Pfam" id="PF00072">
    <property type="entry name" value="Response_reg"/>
    <property type="match status" value="1"/>
</dbReference>
<proteinExistence type="predicted"/>
<dbReference type="CDD" id="cd17535">
    <property type="entry name" value="REC_NarL-like"/>
    <property type="match status" value="1"/>
</dbReference>
<feature type="domain" description="HTH luxR-type" evidence="4">
    <location>
        <begin position="137"/>
        <end position="202"/>
    </location>
</feature>
<organism evidence="6 7">
    <name type="scientific">Mesonia sediminis</name>
    <dbReference type="NCBI Taxonomy" id="1703946"/>
    <lineage>
        <taxon>Bacteria</taxon>
        <taxon>Pseudomonadati</taxon>
        <taxon>Bacteroidota</taxon>
        <taxon>Flavobacteriia</taxon>
        <taxon>Flavobacteriales</taxon>
        <taxon>Flavobacteriaceae</taxon>
        <taxon>Mesonia</taxon>
    </lineage>
</organism>
<evidence type="ECO:0000259" key="4">
    <source>
        <dbReference type="PROSITE" id="PS50043"/>
    </source>
</evidence>
<dbReference type="EMBL" id="JBHULZ010000041">
    <property type="protein sequence ID" value="MFD2697944.1"/>
    <property type="molecule type" value="Genomic_DNA"/>
</dbReference>
<dbReference type="InterPro" id="IPR001789">
    <property type="entry name" value="Sig_transdc_resp-reg_receiver"/>
</dbReference>
<dbReference type="InterPro" id="IPR000792">
    <property type="entry name" value="Tscrpt_reg_LuxR_C"/>
</dbReference>
<evidence type="ECO:0000256" key="2">
    <source>
        <dbReference type="ARBA" id="ARBA00023125"/>
    </source>
</evidence>
<evidence type="ECO:0000313" key="7">
    <source>
        <dbReference type="Proteomes" id="UP001597357"/>
    </source>
</evidence>
<evidence type="ECO:0000256" key="3">
    <source>
        <dbReference type="PROSITE-ProRule" id="PRU00169"/>
    </source>
</evidence>
<dbReference type="InterPro" id="IPR016032">
    <property type="entry name" value="Sig_transdc_resp-reg_C-effctor"/>
</dbReference>
<dbReference type="SMART" id="SM00421">
    <property type="entry name" value="HTH_LUXR"/>
    <property type="match status" value="1"/>
</dbReference>
<dbReference type="PROSITE" id="PS50043">
    <property type="entry name" value="HTH_LUXR_2"/>
    <property type="match status" value="1"/>
</dbReference>
<dbReference type="SMART" id="SM00448">
    <property type="entry name" value="REC"/>
    <property type="match status" value="1"/>
</dbReference>
<dbReference type="CDD" id="cd06170">
    <property type="entry name" value="LuxR_C_like"/>
    <property type="match status" value="1"/>
</dbReference>
<evidence type="ECO:0000313" key="6">
    <source>
        <dbReference type="EMBL" id="MFD2697944.1"/>
    </source>
</evidence>
<dbReference type="PRINTS" id="PR00038">
    <property type="entry name" value="HTHLUXR"/>
</dbReference>
<dbReference type="InterPro" id="IPR036388">
    <property type="entry name" value="WH-like_DNA-bd_sf"/>
</dbReference>
<dbReference type="InterPro" id="IPR039420">
    <property type="entry name" value="WalR-like"/>
</dbReference>
<dbReference type="SUPFAM" id="SSF46894">
    <property type="entry name" value="C-terminal effector domain of the bipartite response regulators"/>
    <property type="match status" value="1"/>
</dbReference>
<accession>A0ABW5SE73</accession>
<reference evidence="7" key="1">
    <citation type="journal article" date="2019" name="Int. J. Syst. Evol. Microbiol.">
        <title>The Global Catalogue of Microorganisms (GCM) 10K type strain sequencing project: providing services to taxonomists for standard genome sequencing and annotation.</title>
        <authorList>
            <consortium name="The Broad Institute Genomics Platform"/>
            <consortium name="The Broad Institute Genome Sequencing Center for Infectious Disease"/>
            <person name="Wu L."/>
            <person name="Ma J."/>
        </authorList>
    </citation>
    <scope>NUCLEOTIDE SEQUENCE [LARGE SCALE GENOMIC DNA]</scope>
    <source>
        <strain evidence="7">KCTC 42255</strain>
    </source>
</reference>
<dbReference type="PANTHER" id="PTHR43214">
    <property type="entry name" value="TWO-COMPONENT RESPONSE REGULATOR"/>
    <property type="match status" value="1"/>
</dbReference>
<keyword evidence="1 3" id="KW-0597">Phosphoprotein</keyword>
<keyword evidence="7" id="KW-1185">Reference proteome</keyword>